<evidence type="ECO:0000313" key="3">
    <source>
        <dbReference type="Proteomes" id="UP000490980"/>
    </source>
</evidence>
<evidence type="ECO:0000313" key="2">
    <source>
        <dbReference type="EMBL" id="NII05456.1"/>
    </source>
</evidence>
<dbReference type="Pfam" id="PF11747">
    <property type="entry name" value="RebB"/>
    <property type="match status" value="1"/>
</dbReference>
<reference evidence="2 3" key="1">
    <citation type="submission" date="2020-03" db="EMBL/GenBank/DDBJ databases">
        <authorList>
            <person name="Lai Q."/>
        </authorList>
    </citation>
    <scope>NUCLEOTIDE SEQUENCE [LARGE SCALE GENOMIC DNA]</scope>
    <source>
        <strain evidence="2 3">CCUG 25036</strain>
    </source>
</reference>
<accession>A0A7X5U7R5</accession>
<dbReference type="AlphaFoldDB" id="A0A7X5U7R5"/>
<dbReference type="Proteomes" id="UP000490980">
    <property type="component" value="Unassembled WGS sequence"/>
</dbReference>
<dbReference type="EMBL" id="JAARLZ010000002">
    <property type="protein sequence ID" value="NII05456.1"/>
    <property type="molecule type" value="Genomic_DNA"/>
</dbReference>
<keyword evidence="1" id="KW-0175">Coiled coil</keyword>
<name>A0A7X5U7R5_9GAMM</name>
<protein>
    <submittedName>
        <fullName evidence="2">Uncharacterized protein</fullName>
    </submittedName>
</protein>
<comment type="caution">
    <text evidence="2">The sequence shown here is derived from an EMBL/GenBank/DDBJ whole genome shotgun (WGS) entry which is preliminary data.</text>
</comment>
<feature type="coiled-coil region" evidence="1">
    <location>
        <begin position="39"/>
        <end position="66"/>
    </location>
</feature>
<evidence type="ECO:0000256" key="1">
    <source>
        <dbReference type="SAM" id="Coils"/>
    </source>
</evidence>
<gene>
    <name evidence="2" type="ORF">HBF25_03515</name>
</gene>
<proteinExistence type="predicted"/>
<organism evidence="2 3">
    <name type="scientific">Luteibacter anthropi</name>
    <dbReference type="NCBI Taxonomy" id="564369"/>
    <lineage>
        <taxon>Bacteria</taxon>
        <taxon>Pseudomonadati</taxon>
        <taxon>Pseudomonadota</taxon>
        <taxon>Gammaproteobacteria</taxon>
        <taxon>Lysobacterales</taxon>
        <taxon>Rhodanobacteraceae</taxon>
        <taxon>Luteibacter</taxon>
    </lineage>
</organism>
<keyword evidence="3" id="KW-1185">Reference proteome</keyword>
<dbReference type="InterPro" id="IPR021070">
    <property type="entry name" value="Killing_trait_RebB"/>
</dbReference>
<sequence length="190" mass="20140">MAYPESVNGQITDAVTQTNVRVLDGQVQASSVDALATFYQETAHAMATLSQNAVNLQQQQDILQQAATNQGIMQIYSMDTALGAAQTEAGEDIADSLKVQGSRLATDSATSSAIDALRRAETDGDSAWAKEIRSAMHAVADSLRHLQAVANDTSLTLLKQAAIGAILARLVAAPDQLESFRGVLKLIEEL</sequence>